<keyword evidence="4" id="KW-1185">Reference proteome</keyword>
<proteinExistence type="predicted"/>
<feature type="transmembrane region" description="Helical" evidence="2">
    <location>
        <begin position="421"/>
        <end position="442"/>
    </location>
</feature>
<feature type="transmembrane region" description="Helical" evidence="2">
    <location>
        <begin position="28"/>
        <end position="52"/>
    </location>
</feature>
<keyword evidence="2" id="KW-1133">Transmembrane helix</keyword>
<feature type="transmembrane region" description="Helical" evidence="2">
    <location>
        <begin position="363"/>
        <end position="384"/>
    </location>
</feature>
<feature type="transmembrane region" description="Helical" evidence="2">
    <location>
        <begin position="220"/>
        <end position="243"/>
    </location>
</feature>
<feature type="transmembrane region" description="Helical" evidence="2">
    <location>
        <begin position="103"/>
        <end position="123"/>
    </location>
</feature>
<keyword evidence="2" id="KW-0472">Membrane</keyword>
<feature type="transmembrane region" description="Helical" evidence="2">
    <location>
        <begin position="183"/>
        <end position="200"/>
    </location>
</feature>
<evidence type="ECO:0000256" key="2">
    <source>
        <dbReference type="SAM" id="Phobius"/>
    </source>
</evidence>
<reference evidence="3 4" key="1">
    <citation type="submission" date="2021-01" db="EMBL/GenBank/DDBJ databases">
        <title>Whole genome shotgun sequence of Cellulomonas oligotrophica NBRC 109435.</title>
        <authorList>
            <person name="Komaki H."/>
            <person name="Tamura T."/>
        </authorList>
    </citation>
    <scope>NUCLEOTIDE SEQUENCE [LARGE SCALE GENOMIC DNA]</scope>
    <source>
        <strain evidence="3 4">NBRC 109435</strain>
    </source>
</reference>
<dbReference type="Proteomes" id="UP000618382">
    <property type="component" value="Unassembled WGS sequence"/>
</dbReference>
<accession>A0ABQ4DC91</accession>
<organism evidence="3 4">
    <name type="scientific">Cellulomonas oligotrophica</name>
    <dbReference type="NCBI Taxonomy" id="931536"/>
    <lineage>
        <taxon>Bacteria</taxon>
        <taxon>Bacillati</taxon>
        <taxon>Actinomycetota</taxon>
        <taxon>Actinomycetes</taxon>
        <taxon>Micrococcales</taxon>
        <taxon>Cellulomonadaceae</taxon>
        <taxon>Cellulomonas</taxon>
    </lineage>
</organism>
<sequence>MPATAPAPDGVISPPTTDGRRRRVPRRVLVGVGAGLVVYLGAAVLALVSLPWEGTGDSYFHLDYAYQLWHGSVPDPRGPVLDSPVHPDYSSEARQYASAHPPLLYLLAAPAVGVLWDSGHWAMAIFVMRALVLAFGVGTYLVLAHAGWTLGGRYRETAAVALPLLATTTTVFVRFSSEVYNDVPVTFFSVAAVVLTLRALQDGVTARRALLMGAVVAGGAATKSTFLLTAAVAGTFFVAATLWHTGPGRSRLRAVAAAVWPSVVLPALTIGWFYLHNALLSGNPVRSTPKIPVEGRSPRTLSDNLTNPEFWLIYPKGFFGSIPWRDLDSVNRIASLALVAVAAAAVALWLVRHRPWQRLVPGAMALAPAFLLLHLAAFQVAQLYHAVGYGAYNWRYFLPTTLQAGLLLLAGCLATGRVGRAAVVAVSGILWIAAAINSFWWVGRNYPDLLGGATGPAVLPAAADANGFPAWSPLVCTVAAAVALVGTAVVLRRTDRTRDVAEQTTP</sequence>
<evidence type="ECO:0000256" key="1">
    <source>
        <dbReference type="SAM" id="MobiDB-lite"/>
    </source>
</evidence>
<feature type="transmembrane region" description="Helical" evidence="2">
    <location>
        <begin position="333"/>
        <end position="351"/>
    </location>
</feature>
<gene>
    <name evidence="3" type="ORF">Col01nite_24990</name>
</gene>
<evidence type="ECO:0000313" key="3">
    <source>
        <dbReference type="EMBL" id="GIG33340.1"/>
    </source>
</evidence>
<dbReference type="EMBL" id="BONN01000006">
    <property type="protein sequence ID" value="GIG33340.1"/>
    <property type="molecule type" value="Genomic_DNA"/>
</dbReference>
<name>A0ABQ4DC91_9CELL</name>
<feature type="transmembrane region" description="Helical" evidence="2">
    <location>
        <begin position="396"/>
        <end position="414"/>
    </location>
</feature>
<feature type="region of interest" description="Disordered" evidence="1">
    <location>
        <begin position="1"/>
        <end position="20"/>
    </location>
</feature>
<protein>
    <recommendedName>
        <fullName evidence="5">Glycosyltransferase RgtA/B/C/D-like domain-containing protein</fullName>
    </recommendedName>
</protein>
<feature type="transmembrane region" description="Helical" evidence="2">
    <location>
        <begin position="157"/>
        <end position="176"/>
    </location>
</feature>
<feature type="transmembrane region" description="Helical" evidence="2">
    <location>
        <begin position="130"/>
        <end position="151"/>
    </location>
</feature>
<evidence type="ECO:0008006" key="5">
    <source>
        <dbReference type="Google" id="ProtNLM"/>
    </source>
</evidence>
<feature type="transmembrane region" description="Helical" evidence="2">
    <location>
        <begin position="255"/>
        <end position="275"/>
    </location>
</feature>
<evidence type="ECO:0000313" key="4">
    <source>
        <dbReference type="Proteomes" id="UP000618382"/>
    </source>
</evidence>
<feature type="transmembrane region" description="Helical" evidence="2">
    <location>
        <begin position="470"/>
        <end position="491"/>
    </location>
</feature>
<keyword evidence="2" id="KW-0812">Transmembrane</keyword>
<comment type="caution">
    <text evidence="3">The sequence shown here is derived from an EMBL/GenBank/DDBJ whole genome shotgun (WGS) entry which is preliminary data.</text>
</comment>